<dbReference type="SUPFAM" id="SSF160214">
    <property type="entry name" value="FlaG-like"/>
    <property type="match status" value="1"/>
</dbReference>
<dbReference type="OrthoDB" id="5741693at2"/>
<feature type="region of interest" description="Disordered" evidence="1">
    <location>
        <begin position="1"/>
        <end position="63"/>
    </location>
</feature>
<feature type="compositionally biased region" description="Polar residues" evidence="1">
    <location>
        <begin position="1"/>
        <end position="17"/>
    </location>
</feature>
<sequence>MEIVTQTIPIASSSNENQTHKSAVESITVGNTEKSSEDPKNKQFLDENKVKKTEAEGEKDIKNANKVAQQLQDFVSSINKDLRFSVDEESGRDVISVIDKESGDLIRQIPSEEILDLASRISEAAGILIKKEV</sequence>
<evidence type="ECO:0000256" key="1">
    <source>
        <dbReference type="SAM" id="MobiDB-lite"/>
    </source>
</evidence>
<protein>
    <submittedName>
        <fullName evidence="2">Flagellar protein FlaG</fullName>
    </submittedName>
</protein>
<keyword evidence="3" id="KW-1185">Reference proteome</keyword>
<accession>A0A1I1HLW7</accession>
<reference evidence="2 3" key="1">
    <citation type="submission" date="2016-10" db="EMBL/GenBank/DDBJ databases">
        <authorList>
            <person name="de Groot N.N."/>
        </authorList>
    </citation>
    <scope>NUCLEOTIDE SEQUENCE [LARGE SCALE GENOMIC DNA]</scope>
    <source>
        <strain evidence="2 3">DSM 6059</strain>
    </source>
</reference>
<dbReference type="InterPro" id="IPR005186">
    <property type="entry name" value="FlaG"/>
</dbReference>
<proteinExistence type="predicted"/>
<name>A0A1I1HLW7_9GAMM</name>
<keyword evidence="2" id="KW-0969">Cilium</keyword>
<keyword evidence="2" id="KW-0282">Flagellum</keyword>
<dbReference type="RefSeq" id="WP_091981727.1">
    <property type="nucleotide sequence ID" value="NZ_FOLO01000006.1"/>
</dbReference>
<dbReference type="Gene3D" id="3.30.160.170">
    <property type="entry name" value="FlaG-like"/>
    <property type="match status" value="1"/>
</dbReference>
<evidence type="ECO:0000313" key="2">
    <source>
        <dbReference type="EMBL" id="SFC24745.1"/>
    </source>
</evidence>
<organism evidence="2 3">
    <name type="scientific">Pseudoalteromonas denitrificans DSM 6059</name>
    <dbReference type="NCBI Taxonomy" id="1123010"/>
    <lineage>
        <taxon>Bacteria</taxon>
        <taxon>Pseudomonadati</taxon>
        <taxon>Pseudomonadota</taxon>
        <taxon>Gammaproteobacteria</taxon>
        <taxon>Alteromonadales</taxon>
        <taxon>Pseudoalteromonadaceae</taxon>
        <taxon>Pseudoalteromonas</taxon>
    </lineage>
</organism>
<dbReference type="InterPro" id="IPR035924">
    <property type="entry name" value="FlaG-like_sf"/>
</dbReference>
<dbReference type="Pfam" id="PF03646">
    <property type="entry name" value="FlaG"/>
    <property type="match status" value="1"/>
</dbReference>
<evidence type="ECO:0000313" key="3">
    <source>
        <dbReference type="Proteomes" id="UP000198862"/>
    </source>
</evidence>
<dbReference type="STRING" id="1123010.SAMN02745724_01253"/>
<dbReference type="AlphaFoldDB" id="A0A1I1HLW7"/>
<gene>
    <name evidence="2" type="ORF">SAMN02745724_01253</name>
</gene>
<dbReference type="EMBL" id="FOLO01000006">
    <property type="protein sequence ID" value="SFC24745.1"/>
    <property type="molecule type" value="Genomic_DNA"/>
</dbReference>
<dbReference type="Proteomes" id="UP000198862">
    <property type="component" value="Unassembled WGS sequence"/>
</dbReference>
<dbReference type="PANTHER" id="PTHR37166">
    <property type="entry name" value="PROTEIN FLAG"/>
    <property type="match status" value="1"/>
</dbReference>
<feature type="compositionally biased region" description="Basic and acidic residues" evidence="1">
    <location>
        <begin position="34"/>
        <end position="63"/>
    </location>
</feature>
<dbReference type="PANTHER" id="PTHR37166:SF1">
    <property type="entry name" value="PROTEIN FLAG"/>
    <property type="match status" value="1"/>
</dbReference>
<keyword evidence="2" id="KW-0966">Cell projection</keyword>